<dbReference type="EMBL" id="CP003098">
    <property type="protein sequence ID" value="AET33846.1"/>
    <property type="molecule type" value="Genomic_DNA"/>
</dbReference>
<proteinExistence type="predicted"/>
<sequence>MLSARVLVLVVALSVAALAGYVEVYVEEGPEVEGLHIYAWDGEGWAPVYVTYVPEYIDTYIASTGQWISMPYYNMSRYVLHIPREAFRRGPPSTPPGLERWMLEVQNGTKKAVVELAVGRKPITKGNATLATWSTLGTEPPRTSYRGKFTTPRGQPKRDKATGEVGITSYAVAKGTTIYPIGSLYFKQITVSGSFATYLPVDTPTGINTLCGLSQMHWVGFEVQNLTVGVKVSGALYYGSVALEFYNLDTCTYITTMYLTPPSSGVYWTNLYVTLPQDSQIGVRIRASGYAPYSTTINVYIAARYRKTVNDLAQIATTKATTYLTPTVRSSYRYKVAVLFGPYVAYDGLAATTSGTTFSYIYLPPSTVRLYWTGQYCSPIFVEYYVNGVLYLQRFVGPTTSSPAGGYYCIYEVPSTVLQLRARDYAISKALSSGGGITVSVVYQVWNSPDATIDYSGNLEIAYSRWIEPFHSNYIDNKTGEPYLNWGVMLLLNTYQILGSIKATNLNMITEVRSSPSQLALSLAHNRLDSLSHICGAEWVITVRVHVRSARLFYGYGIERPKEPWWAALGKRVTDAIDWILTFTQGDKATAASIAVKIVRDVFNSASGSVRAVYSNGVTTVTWIKGWAESPPPTVVILLDPDALRSPYYAEWRYFREAYPTSHLACSFTVYRNVNTKMYLPPGGVSQGGLVKIWTWRGQTQLSTDALTIGAR</sequence>
<reference evidence="2 3" key="1">
    <citation type="journal article" date="2012" name="J. Bacteriol.">
        <title>Complete genome sequence of strain 1860, a crenarchaeon of the genus pyrobaculum able to grow with various electron acceptors.</title>
        <authorList>
            <person name="Mardanov A.V."/>
            <person name="Gumerov V.M."/>
            <person name="Slobodkina G.B."/>
            <person name="Beletsky A.V."/>
            <person name="Bonch-Osmolovskaya E.A."/>
            <person name="Ravin N.V."/>
            <person name="Skryabin K.G."/>
        </authorList>
    </citation>
    <scope>NUCLEOTIDE SEQUENCE [LARGE SCALE GENOMIC DNA]</scope>
    <source>
        <strain evidence="2 3">1860</strain>
    </source>
</reference>
<keyword evidence="3" id="KW-1185">Reference proteome</keyword>
<evidence type="ECO:0000313" key="3">
    <source>
        <dbReference type="Proteomes" id="UP000005867"/>
    </source>
</evidence>
<dbReference type="AlphaFoldDB" id="G7VCP1"/>
<dbReference type="GeneID" id="11594062"/>
<accession>G7VCP1</accession>
<dbReference type="BioCyc" id="PSP1104324:GJSN-2406-MONOMER"/>
<dbReference type="Proteomes" id="UP000005867">
    <property type="component" value="Chromosome"/>
</dbReference>
<evidence type="ECO:0000313" key="2">
    <source>
        <dbReference type="EMBL" id="AET33846.1"/>
    </source>
</evidence>
<dbReference type="OrthoDB" id="30026at2157"/>
<dbReference type="STRING" id="1104324.P186_2460"/>
<dbReference type="RefSeq" id="WP_014289671.1">
    <property type="nucleotide sequence ID" value="NC_016645.1"/>
</dbReference>
<protein>
    <submittedName>
        <fullName evidence="2">Uncharacterized protein</fullName>
    </submittedName>
</protein>
<dbReference type="HOGENOM" id="CLU_024850_0_0_2"/>
<gene>
    <name evidence="2" type="ORF">P186_2460</name>
</gene>
<name>G7VCP1_9CREN</name>
<dbReference type="eggNOG" id="arCOG07012">
    <property type="taxonomic scope" value="Archaea"/>
</dbReference>
<organism evidence="2 3">
    <name type="scientific">Pyrobaculum ferrireducens</name>
    <dbReference type="NCBI Taxonomy" id="1104324"/>
    <lineage>
        <taxon>Archaea</taxon>
        <taxon>Thermoproteota</taxon>
        <taxon>Thermoprotei</taxon>
        <taxon>Thermoproteales</taxon>
        <taxon>Thermoproteaceae</taxon>
        <taxon>Pyrobaculum</taxon>
    </lineage>
</organism>
<feature type="region of interest" description="Disordered" evidence="1">
    <location>
        <begin position="142"/>
        <end position="161"/>
    </location>
</feature>
<dbReference type="KEGG" id="pyr:P186_2460"/>
<evidence type="ECO:0000256" key="1">
    <source>
        <dbReference type="SAM" id="MobiDB-lite"/>
    </source>
</evidence>